<keyword evidence="2 8" id="KW-0812">Transmembrane</keyword>
<dbReference type="GO" id="GO:0005537">
    <property type="term" value="F:D-mannose binding"/>
    <property type="evidence" value="ECO:0007669"/>
    <property type="project" value="TreeGrafter"/>
</dbReference>
<evidence type="ECO:0000256" key="1">
    <source>
        <dbReference type="ARBA" id="ARBA00004151"/>
    </source>
</evidence>
<evidence type="ECO:0000313" key="10">
    <source>
        <dbReference type="EMBL" id="POI29377.1"/>
    </source>
</evidence>
<dbReference type="PROSITE" id="PS51328">
    <property type="entry name" value="L_LECTIN_LIKE"/>
    <property type="match status" value="1"/>
</dbReference>
<proteinExistence type="predicted"/>
<organism evidence="10 11">
    <name type="scientific">Bambusicola thoracicus</name>
    <name type="common">Chinese bamboo-partridge</name>
    <name type="synonym">Perdix thoracica</name>
    <dbReference type="NCBI Taxonomy" id="9083"/>
    <lineage>
        <taxon>Eukaryota</taxon>
        <taxon>Metazoa</taxon>
        <taxon>Chordata</taxon>
        <taxon>Craniata</taxon>
        <taxon>Vertebrata</taxon>
        <taxon>Euteleostomi</taxon>
        <taxon>Archelosauria</taxon>
        <taxon>Archosauria</taxon>
        <taxon>Dinosauria</taxon>
        <taxon>Saurischia</taxon>
        <taxon>Theropoda</taxon>
        <taxon>Coelurosauria</taxon>
        <taxon>Aves</taxon>
        <taxon>Neognathae</taxon>
        <taxon>Galloanserae</taxon>
        <taxon>Galliformes</taxon>
        <taxon>Phasianidae</taxon>
        <taxon>Perdicinae</taxon>
        <taxon>Bambusicola</taxon>
    </lineage>
</organism>
<gene>
    <name evidence="10" type="ORF">CIB84_006873</name>
</gene>
<dbReference type="Proteomes" id="UP000237246">
    <property type="component" value="Unassembled WGS sequence"/>
</dbReference>
<dbReference type="Gene3D" id="2.60.120.200">
    <property type="match status" value="1"/>
</dbReference>
<comment type="subcellular location">
    <subcellularLocation>
        <location evidence="1">Endoplasmic reticulum-Golgi intermediate compartment membrane</location>
        <topology evidence="1">Single-pass type I membrane protein</topology>
    </subcellularLocation>
</comment>
<comment type="caution">
    <text evidence="10">The sequence shown here is derived from an EMBL/GenBank/DDBJ whole genome shotgun (WGS) entry which is preliminary data.</text>
</comment>
<dbReference type="SUPFAM" id="SSF49899">
    <property type="entry name" value="Concanavalin A-like lectins/glucanases"/>
    <property type="match status" value="1"/>
</dbReference>
<keyword evidence="7" id="KW-1015">Disulfide bond</keyword>
<keyword evidence="4" id="KW-0430">Lectin</keyword>
<dbReference type="PANTHER" id="PTHR12223">
    <property type="entry name" value="VESICULAR MANNOSE-BINDING LECTIN"/>
    <property type="match status" value="1"/>
</dbReference>
<keyword evidence="5 8" id="KW-1133">Transmembrane helix</keyword>
<keyword evidence="6 8" id="KW-0472">Membrane</keyword>
<feature type="non-terminal residue" evidence="10">
    <location>
        <position position="1"/>
    </location>
</feature>
<evidence type="ECO:0000256" key="5">
    <source>
        <dbReference type="ARBA" id="ARBA00022989"/>
    </source>
</evidence>
<dbReference type="FunFam" id="2.60.120.200:FF:000028">
    <property type="entry name" value="Blast:Protein ERGIC-53"/>
    <property type="match status" value="1"/>
</dbReference>
<dbReference type="InterPro" id="IPR005052">
    <property type="entry name" value="Lectin_leg"/>
</dbReference>
<dbReference type="GO" id="GO:0030134">
    <property type="term" value="C:COPII-coated ER to Golgi transport vesicle"/>
    <property type="evidence" value="ECO:0007669"/>
    <property type="project" value="TreeGrafter"/>
</dbReference>
<protein>
    <recommendedName>
        <fullName evidence="9">L-type lectin-like domain-containing protein</fullName>
    </recommendedName>
</protein>
<dbReference type="GO" id="GO:0000139">
    <property type="term" value="C:Golgi membrane"/>
    <property type="evidence" value="ECO:0007669"/>
    <property type="project" value="TreeGrafter"/>
</dbReference>
<sequence length="470" mass="53594">LRCLFLSFPDAIPSADQIRITTSLKSQKGSVWTKNKSIFEYWEVEVTFRVTGRGRIGADGLAIWFTEEQGMEGPVFGAADKWNGVGIFFDSFDNDGKKNNPGVVVVGNDGKLQYDHQNDGSTQALASCQRDFRNKPYPVRAKITYYQKTLTVLINNGFTPDKEDYEFCAKVEDMVLPPQGYFGISAATGGLADDHDVLSFLTFQLTEPGKEVPTLDAEIPEKDKEKYQEEFEHFQQELDKKKEEFQKEHPDVQGQPGKLFEQFFCFTKQMFAFRDIQNESLMLGHTGRTTDDPFETVSDRELRQIFEGQNRIHLEIKQLNRQLDMILDEQRRYVSAVTEEIAKRGAAVSGQQGQVSQQEIDTVVKTQEEVIKQVNEMKNAMADTLRLISGAQHPGSAAGVYETTQHFNDIKEHLHVVKRDIEHLVQRNMPSNEKPKCPDLPPFPSCLSTMHFFIFVAVQTVLFIAYIMYR</sequence>
<reference evidence="10 11" key="1">
    <citation type="submission" date="2018-01" db="EMBL/GenBank/DDBJ databases">
        <title>Comparison of the Chinese Bamboo Partridge and Red Junglefowl genome sequences highlights the importance of demography in genome evolution.</title>
        <authorList>
            <person name="Tiley G.P."/>
            <person name="Kimball R.T."/>
            <person name="Braun E.L."/>
            <person name="Burleigh J.G."/>
        </authorList>
    </citation>
    <scope>NUCLEOTIDE SEQUENCE [LARGE SCALE GENOMIC DNA]</scope>
    <source>
        <strain evidence="10">RTK389</strain>
        <tissue evidence="10">Blood</tissue>
    </source>
</reference>
<evidence type="ECO:0000259" key="9">
    <source>
        <dbReference type="PROSITE" id="PS51328"/>
    </source>
</evidence>
<feature type="domain" description="L-type lectin-like" evidence="9">
    <location>
        <begin position="1"/>
        <end position="205"/>
    </location>
</feature>
<evidence type="ECO:0000256" key="6">
    <source>
        <dbReference type="ARBA" id="ARBA00023136"/>
    </source>
</evidence>
<evidence type="ECO:0000256" key="7">
    <source>
        <dbReference type="ARBA" id="ARBA00023157"/>
    </source>
</evidence>
<evidence type="ECO:0000256" key="2">
    <source>
        <dbReference type="ARBA" id="ARBA00022692"/>
    </source>
</evidence>
<name>A0A2P4SZ33_BAMTH</name>
<dbReference type="GO" id="GO:0033116">
    <property type="term" value="C:endoplasmic reticulum-Golgi intermediate compartment membrane"/>
    <property type="evidence" value="ECO:0007669"/>
    <property type="project" value="UniProtKB-SubCell"/>
</dbReference>
<dbReference type="PANTHER" id="PTHR12223:SF28">
    <property type="entry name" value="LECTIN, MANNOSE BINDING 1 LIKE"/>
    <property type="match status" value="1"/>
</dbReference>
<accession>A0A2P4SZ33</accession>
<keyword evidence="3" id="KW-0732">Signal</keyword>
<dbReference type="AlphaFoldDB" id="A0A2P4SZ33"/>
<evidence type="ECO:0000256" key="8">
    <source>
        <dbReference type="SAM" id="Phobius"/>
    </source>
</evidence>
<dbReference type="InterPro" id="IPR051136">
    <property type="entry name" value="Intracellular_Lectin-GPT"/>
</dbReference>
<evidence type="ECO:0000313" key="11">
    <source>
        <dbReference type="Proteomes" id="UP000237246"/>
    </source>
</evidence>
<keyword evidence="11" id="KW-1185">Reference proteome</keyword>
<dbReference type="GO" id="GO:0005789">
    <property type="term" value="C:endoplasmic reticulum membrane"/>
    <property type="evidence" value="ECO:0007669"/>
    <property type="project" value="TreeGrafter"/>
</dbReference>
<feature type="transmembrane region" description="Helical" evidence="8">
    <location>
        <begin position="450"/>
        <end position="469"/>
    </location>
</feature>
<dbReference type="CDD" id="cd06902">
    <property type="entry name" value="lectin_ERGIC-53_ERGL"/>
    <property type="match status" value="1"/>
</dbReference>
<dbReference type="EMBL" id="PPHD01015544">
    <property type="protein sequence ID" value="POI29377.1"/>
    <property type="molecule type" value="Genomic_DNA"/>
</dbReference>
<dbReference type="Pfam" id="PF03388">
    <property type="entry name" value="Lectin_leg-like"/>
    <property type="match status" value="1"/>
</dbReference>
<dbReference type="InterPro" id="IPR013320">
    <property type="entry name" value="ConA-like_dom_sf"/>
</dbReference>
<evidence type="ECO:0000256" key="4">
    <source>
        <dbReference type="ARBA" id="ARBA00022734"/>
    </source>
</evidence>
<dbReference type="OrthoDB" id="10265193at2759"/>
<dbReference type="GO" id="GO:0006888">
    <property type="term" value="P:endoplasmic reticulum to Golgi vesicle-mediated transport"/>
    <property type="evidence" value="ECO:0007669"/>
    <property type="project" value="TreeGrafter"/>
</dbReference>
<evidence type="ECO:0000256" key="3">
    <source>
        <dbReference type="ARBA" id="ARBA00022729"/>
    </source>
</evidence>